<comment type="subcellular location">
    <subcellularLocation>
        <location evidence="1">Nucleus</location>
    </subcellularLocation>
</comment>
<keyword evidence="5" id="KW-0539">Nucleus</keyword>
<feature type="compositionally biased region" description="Low complexity" evidence="6">
    <location>
        <begin position="111"/>
        <end position="135"/>
    </location>
</feature>
<dbReference type="Proteomes" id="UP000525205">
    <property type="component" value="Unassembled WGS sequence"/>
</dbReference>
<gene>
    <name evidence="7" type="primary">Mdc1</name>
    <name evidence="7" type="ORF">COCCOC_R15469</name>
</gene>
<comment type="caution">
    <text evidence="7">The sequence shown here is derived from an EMBL/GenBank/DDBJ whole genome shotgun (WGS) entry which is preliminary data.</text>
</comment>
<feature type="non-terminal residue" evidence="7">
    <location>
        <position position="1"/>
    </location>
</feature>
<evidence type="ECO:0000313" key="7">
    <source>
        <dbReference type="EMBL" id="NXE85411.1"/>
    </source>
</evidence>
<keyword evidence="4" id="KW-0234">DNA repair</keyword>
<dbReference type="GO" id="GO:0006281">
    <property type="term" value="P:DNA repair"/>
    <property type="evidence" value="ECO:0007669"/>
    <property type="project" value="UniProtKB-KW"/>
</dbReference>
<dbReference type="InterPro" id="IPR036420">
    <property type="entry name" value="BRCT_dom_sf"/>
</dbReference>
<dbReference type="PANTHER" id="PTHR23196">
    <property type="entry name" value="PAX TRANSCRIPTION ACTIVATION DOMAIN INTERACTING PROTEIN"/>
    <property type="match status" value="1"/>
</dbReference>
<reference evidence="7 8" key="1">
    <citation type="submission" date="2019-09" db="EMBL/GenBank/DDBJ databases">
        <title>Bird 10,000 Genomes (B10K) Project - Family phase.</title>
        <authorList>
            <person name="Zhang G."/>
        </authorList>
    </citation>
    <scope>NUCLEOTIDE SEQUENCE [LARGE SCALE GENOMIC DNA]</scope>
    <source>
        <strain evidence="7">B10K-CU-031-03</strain>
        <tissue evidence="7">Muscle</tissue>
    </source>
</reference>
<feature type="non-terminal residue" evidence="7">
    <location>
        <position position="404"/>
    </location>
</feature>
<name>A0A7K8Q172_COCCO</name>
<proteinExistence type="predicted"/>
<evidence type="ECO:0000256" key="3">
    <source>
        <dbReference type="ARBA" id="ARBA00022763"/>
    </source>
</evidence>
<evidence type="ECO:0000256" key="1">
    <source>
        <dbReference type="ARBA" id="ARBA00004123"/>
    </source>
</evidence>
<sequence length="404" mass="41627">METPNPDVGGLSRGSVASSGDSDTDVEDLNPLPDVKADGTIPEVMVNPAPDVDPQGQAGTNDNPDVKVTCPDPDVGVPKAHSPVLNVDSDTDIEEDGVVPDVGTVQGCQGAPGDPDVAATPPDPDVSSPASPGDGSDTDTEEVAPTPDVRSLRSRTRSQNRPLPDVGGPTMGSETNAEERDPKRRKSSPKRQSLSPKSRGDASVEGMVPNQPGSAPNPGVEAPSPDVEAPNPGVEPPDPDVEAQQRDGESPVRDTDPAVPPDVSAPKSPPLAQNLGGAGDAEGGPRSSGDVGGHLGMERDLGGSLGSGGATTCPPCPQSAHSGRVLVPGPFLVRDSQQERHFGFSLAQALRRARCHPLLQGYEVHVTPSVRPEPEHMRDIVTCSGGTFLPTMPDTYGVRGQQGQ</sequence>
<evidence type="ECO:0000256" key="6">
    <source>
        <dbReference type="SAM" id="MobiDB-lite"/>
    </source>
</evidence>
<dbReference type="GO" id="GO:0005634">
    <property type="term" value="C:nucleus"/>
    <property type="evidence" value="ECO:0007669"/>
    <property type="project" value="UniProtKB-SubCell"/>
</dbReference>
<feature type="compositionally biased region" description="Acidic residues" evidence="6">
    <location>
        <begin position="89"/>
        <end position="98"/>
    </location>
</feature>
<accession>A0A7K8Q172</accession>
<organism evidence="7 8">
    <name type="scientific">Cochlearius cochlearius</name>
    <name type="common">Boat-billed heron</name>
    <dbReference type="NCBI Taxonomy" id="110676"/>
    <lineage>
        <taxon>Eukaryota</taxon>
        <taxon>Metazoa</taxon>
        <taxon>Chordata</taxon>
        <taxon>Craniata</taxon>
        <taxon>Vertebrata</taxon>
        <taxon>Euteleostomi</taxon>
        <taxon>Archelosauria</taxon>
        <taxon>Archosauria</taxon>
        <taxon>Dinosauria</taxon>
        <taxon>Saurischia</taxon>
        <taxon>Theropoda</taxon>
        <taxon>Coelurosauria</taxon>
        <taxon>Aves</taxon>
        <taxon>Neognathae</taxon>
        <taxon>Neoaves</taxon>
        <taxon>Aequornithes</taxon>
        <taxon>Pelecaniformes</taxon>
        <taxon>Ardeidae</taxon>
        <taxon>Cochlearius</taxon>
    </lineage>
</organism>
<dbReference type="InterPro" id="IPR051579">
    <property type="entry name" value="DDR_Transcriptional_Reg"/>
</dbReference>
<evidence type="ECO:0000256" key="4">
    <source>
        <dbReference type="ARBA" id="ARBA00023204"/>
    </source>
</evidence>
<evidence type="ECO:0000313" key="8">
    <source>
        <dbReference type="Proteomes" id="UP000525205"/>
    </source>
</evidence>
<feature type="region of interest" description="Disordered" evidence="6">
    <location>
        <begin position="1"/>
        <end position="317"/>
    </location>
</feature>
<keyword evidence="2" id="KW-0597">Phosphoprotein</keyword>
<evidence type="ECO:0000256" key="5">
    <source>
        <dbReference type="ARBA" id="ARBA00023242"/>
    </source>
</evidence>
<protein>
    <submittedName>
        <fullName evidence="7">MDC1 protein</fullName>
    </submittedName>
</protein>
<dbReference type="AlphaFoldDB" id="A0A7K8Q172"/>
<feature type="compositionally biased region" description="Basic and acidic residues" evidence="6">
    <location>
        <begin position="243"/>
        <end position="256"/>
    </location>
</feature>
<keyword evidence="8" id="KW-1185">Reference proteome</keyword>
<keyword evidence="3" id="KW-0227">DNA damage</keyword>
<dbReference type="EMBL" id="VWPP01001418">
    <property type="protein sequence ID" value="NXE85411.1"/>
    <property type="molecule type" value="Genomic_DNA"/>
</dbReference>
<dbReference type="PANTHER" id="PTHR23196:SF34">
    <property type="entry name" value="MEDIATOR OF DNA DAMAGE CHECKPOINT PROTEIN 1"/>
    <property type="match status" value="1"/>
</dbReference>
<evidence type="ECO:0000256" key="2">
    <source>
        <dbReference type="ARBA" id="ARBA00022553"/>
    </source>
</evidence>
<dbReference type="Gene3D" id="3.40.50.10190">
    <property type="entry name" value="BRCT domain"/>
    <property type="match status" value="1"/>
</dbReference>